<name>A0A1A8WAH9_PLAMA</name>
<reference evidence="12 14" key="3">
    <citation type="submission" date="2016-06" db="EMBL/GenBank/DDBJ databases">
        <authorList>
            <consortium name="Pathogen Informatics"/>
        </authorList>
    </citation>
    <scope>NUCLEOTIDE SEQUENCE [LARGE SCALE GENOMIC DNA]</scope>
</reference>
<feature type="compositionally biased region" description="Basic and acidic residues" evidence="8">
    <location>
        <begin position="254"/>
        <end position="263"/>
    </location>
</feature>
<evidence type="ECO:0000256" key="5">
    <source>
        <dbReference type="ARBA" id="ARBA00022771"/>
    </source>
</evidence>
<evidence type="ECO:0000259" key="9">
    <source>
        <dbReference type="Pfam" id="PF09329"/>
    </source>
</evidence>
<dbReference type="Gene3D" id="2.40.50.140">
    <property type="entry name" value="Nucleic acid-binding proteins"/>
    <property type="match status" value="1"/>
</dbReference>
<evidence type="ECO:0000259" key="10">
    <source>
        <dbReference type="Pfam" id="PF22379"/>
    </source>
</evidence>
<feature type="domain" description="MCM10 OB-fold" evidence="10">
    <location>
        <begin position="29"/>
        <end position="131"/>
    </location>
</feature>
<keyword evidence="6" id="KW-0862">Zinc</keyword>
<dbReference type="PANTHER" id="PTHR13454:SF11">
    <property type="entry name" value="PROTEIN MCM10 HOMOLOG"/>
    <property type="match status" value="1"/>
</dbReference>
<dbReference type="InterPro" id="IPR015408">
    <property type="entry name" value="Znf_Mcm10/DnaG"/>
</dbReference>
<dbReference type="Proteomes" id="UP000219813">
    <property type="component" value="Chromosome 12"/>
</dbReference>
<dbReference type="InterPro" id="IPR012340">
    <property type="entry name" value="NA-bd_OB-fold"/>
</dbReference>
<protein>
    <submittedName>
        <fullName evidence="11">Uncharacterized protein</fullName>
    </submittedName>
</protein>
<dbReference type="AlphaFoldDB" id="A0A1A8WAH9"/>
<organism evidence="11 13">
    <name type="scientific">Plasmodium malariae</name>
    <dbReference type="NCBI Taxonomy" id="5858"/>
    <lineage>
        <taxon>Eukaryota</taxon>
        <taxon>Sar</taxon>
        <taxon>Alveolata</taxon>
        <taxon>Apicomplexa</taxon>
        <taxon>Aconoidasida</taxon>
        <taxon>Haemosporida</taxon>
        <taxon>Plasmodiidae</taxon>
        <taxon>Plasmodium</taxon>
        <taxon>Plasmodium (Plasmodium)</taxon>
    </lineage>
</organism>
<sequence>MDNTESAVIEEDKIKANDIWLHLKVWKQSKENCEEFFRNKKIMHLSEYISKYDDHIKNKKDKEEIIILCTVVNIPYQTRKYNQEKYIFWDVSDLKETQSRLFLTGEICEKNENEKEGIVVALVNPFIKDKDPQYYNSRILEVHDSNNLKVIGSVDHLEKCKGRKRNGEGCKIILYTPLSGNYCKYHIKQDRKKKGKKRTMNSAYGKDEHSNANVNEDLTYDIVTNLGEEAENSSITTNMMDNDKESRAKKKAKKEGSKNKGGEEVAGESAGHNEETFDVESIIGMYTKKLVVKDKKKKMELINDRIKELDNYSKLNNEAINIDILKNKDTITKEEIPTTTQRSINDIFSEQCPELMHLIYKSNKKKEEENDINKKDSIKVKEVNSSTQTNVITASNEKKQKKKFESFLNKLNELKKSRDENDVKTLLNGLTHVTNNFHFSLNHINNSNIFDICYKLMDHRSEEIAIAALKFKRRINKLYIDYYKNRQKYKNDAEFVNVSSCNMHEAQDEVTKE</sequence>
<dbReference type="InterPro" id="IPR040184">
    <property type="entry name" value="Mcm10"/>
</dbReference>
<feature type="domain" description="Zinc finger Mcm10/DnaG-type" evidence="9">
    <location>
        <begin position="152"/>
        <end position="198"/>
    </location>
</feature>
<evidence type="ECO:0000256" key="1">
    <source>
        <dbReference type="ARBA" id="ARBA00004123"/>
    </source>
</evidence>
<accession>A0A1A8WAH9</accession>
<dbReference type="Pfam" id="PF09329">
    <property type="entry name" value="zf-primase"/>
    <property type="match status" value="1"/>
</dbReference>
<dbReference type="GO" id="GO:0043596">
    <property type="term" value="C:nuclear replication fork"/>
    <property type="evidence" value="ECO:0007669"/>
    <property type="project" value="TreeGrafter"/>
</dbReference>
<evidence type="ECO:0000313" key="13">
    <source>
        <dbReference type="Proteomes" id="UP000078597"/>
    </source>
</evidence>
<dbReference type="Proteomes" id="UP000078597">
    <property type="component" value="Unassembled WGS sequence"/>
</dbReference>
<keyword evidence="7" id="KW-0539">Nucleus</keyword>
<dbReference type="KEGG" id="pmal:PMUG01_12043200"/>
<reference evidence="11" key="1">
    <citation type="submission" date="2016-05" db="EMBL/GenBank/DDBJ databases">
        <authorList>
            <person name="Lavstsen T."/>
            <person name="Jespersen J.S."/>
        </authorList>
    </citation>
    <scope>NUCLEOTIDE SEQUENCE [LARGE SCALE GENOMIC DNA]</scope>
</reference>
<dbReference type="VEuPathDB" id="PlasmoDB:PmUG01_12043200"/>
<evidence type="ECO:0000313" key="14">
    <source>
        <dbReference type="Proteomes" id="UP000219813"/>
    </source>
</evidence>
<dbReference type="PANTHER" id="PTHR13454">
    <property type="entry name" value="PROTEIN MCM10 HOMOLOG"/>
    <property type="match status" value="1"/>
</dbReference>
<evidence type="ECO:0000256" key="7">
    <source>
        <dbReference type="ARBA" id="ARBA00023242"/>
    </source>
</evidence>
<dbReference type="OMA" id="KDPQYYN"/>
<keyword evidence="5" id="KW-0863">Zinc-finger</keyword>
<proteinExistence type="inferred from homology"/>
<dbReference type="GO" id="GO:0003697">
    <property type="term" value="F:single-stranded DNA binding"/>
    <property type="evidence" value="ECO:0007669"/>
    <property type="project" value="InterPro"/>
</dbReference>
<evidence type="ECO:0000256" key="6">
    <source>
        <dbReference type="ARBA" id="ARBA00022833"/>
    </source>
</evidence>
<dbReference type="EMBL" id="LT594633">
    <property type="protein sequence ID" value="SCO93835.1"/>
    <property type="molecule type" value="Genomic_DNA"/>
</dbReference>
<keyword evidence="3" id="KW-0235">DNA replication</keyword>
<gene>
    <name evidence="12" type="primary">PmUG01_12043200</name>
    <name evidence="11" type="ORF">PMALA_021880</name>
    <name evidence="12" type="ORF">PMUG01_12043200</name>
</gene>
<dbReference type="InterPro" id="IPR055065">
    <property type="entry name" value="OB_MCM10"/>
</dbReference>
<dbReference type="GO" id="GO:0003688">
    <property type="term" value="F:DNA replication origin binding"/>
    <property type="evidence" value="ECO:0007669"/>
    <property type="project" value="TreeGrafter"/>
</dbReference>
<comment type="subcellular location">
    <subcellularLocation>
        <location evidence="1">Nucleus</location>
    </subcellularLocation>
</comment>
<dbReference type="GO" id="GO:0008270">
    <property type="term" value="F:zinc ion binding"/>
    <property type="evidence" value="ECO:0007669"/>
    <property type="project" value="UniProtKB-KW"/>
</dbReference>
<dbReference type="GO" id="GO:0006270">
    <property type="term" value="P:DNA replication initiation"/>
    <property type="evidence" value="ECO:0007669"/>
    <property type="project" value="InterPro"/>
</dbReference>
<evidence type="ECO:0000313" key="11">
    <source>
        <dbReference type="EMBL" id="SBS88210.1"/>
    </source>
</evidence>
<dbReference type="Pfam" id="PF22379">
    <property type="entry name" value="OB_MCM10"/>
    <property type="match status" value="1"/>
</dbReference>
<evidence type="ECO:0000313" key="12">
    <source>
        <dbReference type="EMBL" id="SCO93835.1"/>
    </source>
</evidence>
<evidence type="ECO:0000256" key="3">
    <source>
        <dbReference type="ARBA" id="ARBA00022705"/>
    </source>
</evidence>
<keyword evidence="4" id="KW-0479">Metal-binding</keyword>
<reference evidence="13" key="2">
    <citation type="submission" date="2016-05" db="EMBL/GenBank/DDBJ databases">
        <authorList>
            <person name="Naeem Raeece"/>
        </authorList>
    </citation>
    <scope>NUCLEOTIDE SEQUENCE [LARGE SCALE GENOMIC DNA]</scope>
</reference>
<dbReference type="RefSeq" id="XP_028863113.1">
    <property type="nucleotide sequence ID" value="XM_029006645.1"/>
</dbReference>
<evidence type="ECO:0000256" key="4">
    <source>
        <dbReference type="ARBA" id="ARBA00022723"/>
    </source>
</evidence>
<dbReference type="OrthoDB" id="273123at2759"/>
<evidence type="ECO:0000256" key="2">
    <source>
        <dbReference type="ARBA" id="ARBA00009679"/>
    </source>
</evidence>
<feature type="region of interest" description="Disordered" evidence="8">
    <location>
        <begin position="231"/>
        <end position="272"/>
    </location>
</feature>
<comment type="similarity">
    <text evidence="2">Belongs to the MCM10 family.</text>
</comment>
<keyword evidence="14" id="KW-1185">Reference proteome</keyword>
<dbReference type="EMBL" id="FLQW01001174">
    <property type="protein sequence ID" value="SBS88210.1"/>
    <property type="molecule type" value="Genomic_DNA"/>
</dbReference>
<dbReference type="GeneID" id="39870421"/>
<evidence type="ECO:0000256" key="8">
    <source>
        <dbReference type="SAM" id="MobiDB-lite"/>
    </source>
</evidence>